<reference evidence="1 2" key="1">
    <citation type="submission" date="2015-09" db="EMBL/GenBank/DDBJ databases">
        <title>Atta colombica WGS genome.</title>
        <authorList>
            <person name="Nygaard S."/>
            <person name="Hu H."/>
            <person name="Boomsma J."/>
            <person name="Zhang G."/>
        </authorList>
    </citation>
    <scope>NUCLEOTIDE SEQUENCE [LARGE SCALE GENOMIC DNA]</scope>
    <source>
        <strain evidence="1">Treedump-2</strain>
        <tissue evidence="1">Whole body</tissue>
    </source>
</reference>
<dbReference type="EMBL" id="KQ976587">
    <property type="protein sequence ID" value="KYM79713.1"/>
    <property type="molecule type" value="Genomic_DNA"/>
</dbReference>
<accession>A0A195B5C8</accession>
<name>A0A195B5C8_9HYME</name>
<protein>
    <submittedName>
        <fullName evidence="1">Uncharacterized protein</fullName>
    </submittedName>
</protein>
<gene>
    <name evidence="1" type="ORF">ALC53_09825</name>
</gene>
<evidence type="ECO:0000313" key="2">
    <source>
        <dbReference type="Proteomes" id="UP000078540"/>
    </source>
</evidence>
<keyword evidence="2" id="KW-1185">Reference proteome</keyword>
<organism evidence="1 2">
    <name type="scientific">Atta colombica</name>
    <dbReference type="NCBI Taxonomy" id="520822"/>
    <lineage>
        <taxon>Eukaryota</taxon>
        <taxon>Metazoa</taxon>
        <taxon>Ecdysozoa</taxon>
        <taxon>Arthropoda</taxon>
        <taxon>Hexapoda</taxon>
        <taxon>Insecta</taxon>
        <taxon>Pterygota</taxon>
        <taxon>Neoptera</taxon>
        <taxon>Endopterygota</taxon>
        <taxon>Hymenoptera</taxon>
        <taxon>Apocrita</taxon>
        <taxon>Aculeata</taxon>
        <taxon>Formicoidea</taxon>
        <taxon>Formicidae</taxon>
        <taxon>Myrmicinae</taxon>
        <taxon>Atta</taxon>
    </lineage>
</organism>
<dbReference type="Proteomes" id="UP000078540">
    <property type="component" value="Unassembled WGS sequence"/>
</dbReference>
<sequence length="221" mass="25944">MYFQDLLTRFWRHNSTVRQDALKQLKDILLQLNSLLHGIATLTLDKEKEIRTNSFHALNFILSVISNEQLTFLREVNYRKLCIGTRSIMPPFVKMKKYIPVYSDSVTQFCEINLDEDVILIDNREKETLSIEEFVKYINLLPLMSDIWLEICPDEKVESYTEITIKIKPLINESRKHQKDFSQMEFTEGCLEQNLEVHNGRVQQIQLLRSRSVSVDFAAIG</sequence>
<proteinExistence type="predicted"/>
<dbReference type="STRING" id="520822.A0A195B5C8"/>
<evidence type="ECO:0000313" key="1">
    <source>
        <dbReference type="EMBL" id="KYM79713.1"/>
    </source>
</evidence>
<dbReference type="AlphaFoldDB" id="A0A195B5C8"/>